<evidence type="ECO:0000256" key="1">
    <source>
        <dbReference type="ARBA" id="ARBA00007730"/>
    </source>
</evidence>
<dbReference type="PANTHER" id="PTHR46332:SF5">
    <property type="entry name" value="ASPARTATE BETA-HYDROXYLASE DOMAIN CONTAINING 2"/>
    <property type="match status" value="1"/>
</dbReference>
<sequence length="166" mass="18320">MFYPTATLSAAATLEAHWLTIRAECLALPHHEFTAWPEPALYNRGWDVYGLYADTQALMENCVFCPRTAILLGQLTGVVNAGFSRMAAGTRILPHVGYTSAVLRLHLALQVPAGCGLRVGGERRSWQAGRCLLFDDTVEHEAWNEGVHDRLVLLVDFARSVTQRAA</sequence>
<protein>
    <submittedName>
        <fullName evidence="5">Aspartyl/asparaginyl beta-hydroxylase domain-containing protein</fullName>
    </submittedName>
</protein>
<dbReference type="Proteomes" id="UP000253782">
    <property type="component" value="Unassembled WGS sequence"/>
</dbReference>
<dbReference type="OrthoDB" id="21665at2"/>
<organism evidence="5 6">
    <name type="scientific">Dyella tabacisoli</name>
    <dbReference type="NCBI Taxonomy" id="2282381"/>
    <lineage>
        <taxon>Bacteria</taxon>
        <taxon>Pseudomonadati</taxon>
        <taxon>Pseudomonadota</taxon>
        <taxon>Gammaproteobacteria</taxon>
        <taxon>Lysobacterales</taxon>
        <taxon>Rhodanobacteraceae</taxon>
        <taxon>Dyella</taxon>
    </lineage>
</organism>
<proteinExistence type="inferred from homology"/>
<dbReference type="InterPro" id="IPR007803">
    <property type="entry name" value="Asp/Arg/Pro-Hydrxlase"/>
</dbReference>
<dbReference type="EMBL" id="QQAH01000011">
    <property type="protein sequence ID" value="RDD81407.1"/>
    <property type="molecule type" value="Genomic_DNA"/>
</dbReference>
<dbReference type="AlphaFoldDB" id="A0A369ULM7"/>
<feature type="domain" description="Aspartyl/asparaginy/proline hydroxylase" evidence="4">
    <location>
        <begin position="15"/>
        <end position="159"/>
    </location>
</feature>
<accession>A0A369ULM7</accession>
<keyword evidence="6" id="KW-1185">Reference proteome</keyword>
<evidence type="ECO:0000256" key="3">
    <source>
        <dbReference type="ARBA" id="ARBA00023002"/>
    </source>
</evidence>
<dbReference type="GO" id="GO:0051213">
    <property type="term" value="F:dioxygenase activity"/>
    <property type="evidence" value="ECO:0007669"/>
    <property type="project" value="UniProtKB-KW"/>
</dbReference>
<dbReference type="InterPro" id="IPR051821">
    <property type="entry name" value="Asp/Asn_beta-hydroxylase"/>
</dbReference>
<dbReference type="Gene3D" id="2.60.120.330">
    <property type="entry name" value="B-lactam Antibiotic, Isopenicillin N Synthase, Chain"/>
    <property type="match status" value="1"/>
</dbReference>
<evidence type="ECO:0000313" key="5">
    <source>
        <dbReference type="EMBL" id="RDD81407.1"/>
    </source>
</evidence>
<evidence type="ECO:0000313" key="6">
    <source>
        <dbReference type="Proteomes" id="UP000253782"/>
    </source>
</evidence>
<dbReference type="SUPFAM" id="SSF51197">
    <property type="entry name" value="Clavaminate synthase-like"/>
    <property type="match status" value="1"/>
</dbReference>
<dbReference type="Pfam" id="PF05118">
    <property type="entry name" value="Asp_Arg_Hydrox"/>
    <property type="match status" value="1"/>
</dbReference>
<keyword evidence="3" id="KW-0560">Oxidoreductase</keyword>
<evidence type="ECO:0000256" key="2">
    <source>
        <dbReference type="ARBA" id="ARBA00022964"/>
    </source>
</evidence>
<evidence type="ECO:0000259" key="4">
    <source>
        <dbReference type="Pfam" id="PF05118"/>
    </source>
</evidence>
<dbReference type="PANTHER" id="PTHR46332">
    <property type="entry name" value="ASPARTATE BETA-HYDROXYLASE DOMAIN-CONTAINING PROTEIN 2"/>
    <property type="match status" value="1"/>
</dbReference>
<gene>
    <name evidence="5" type="ORF">DVJ77_13815</name>
</gene>
<reference evidence="5 6" key="1">
    <citation type="submission" date="2018-07" db="EMBL/GenBank/DDBJ databases">
        <title>Dyella tabacisoli L4-6T, whole genome shotgun sequence.</title>
        <authorList>
            <person name="Zhou X.-K."/>
            <person name="Li W.-J."/>
            <person name="Duan Y.-Q."/>
        </authorList>
    </citation>
    <scope>NUCLEOTIDE SEQUENCE [LARGE SCALE GENOMIC DNA]</scope>
    <source>
        <strain evidence="5 6">L4-6</strain>
    </source>
</reference>
<name>A0A369ULM7_9GAMM</name>
<dbReference type="RefSeq" id="WP_114846071.1">
    <property type="nucleotide sequence ID" value="NZ_JBHSPE010000020.1"/>
</dbReference>
<dbReference type="GO" id="GO:0016020">
    <property type="term" value="C:membrane"/>
    <property type="evidence" value="ECO:0007669"/>
    <property type="project" value="TreeGrafter"/>
</dbReference>
<dbReference type="InterPro" id="IPR027443">
    <property type="entry name" value="IPNS-like_sf"/>
</dbReference>
<keyword evidence="2" id="KW-0223">Dioxygenase</keyword>
<comment type="caution">
    <text evidence="5">The sequence shown here is derived from an EMBL/GenBank/DDBJ whole genome shotgun (WGS) entry which is preliminary data.</text>
</comment>
<comment type="similarity">
    <text evidence="1">Belongs to the aspartyl/asparaginyl beta-hydroxylase family.</text>
</comment>